<evidence type="ECO:0000256" key="1">
    <source>
        <dbReference type="ARBA" id="ARBA00022617"/>
    </source>
</evidence>
<dbReference type="GO" id="GO:0046872">
    <property type="term" value="F:metal ion binding"/>
    <property type="evidence" value="ECO:0007669"/>
    <property type="project" value="UniProtKB-KW"/>
</dbReference>
<keyword evidence="7" id="KW-1185">Reference proteome</keyword>
<gene>
    <name evidence="6" type="ORF">E8L99_17525</name>
</gene>
<evidence type="ECO:0000259" key="5">
    <source>
        <dbReference type="PROSITE" id="PS51007"/>
    </source>
</evidence>
<sequence>MSPGGAQSIPPGAVACSGCHPPSAGGAIPPLAGMSSEAITASMLAFRTGARPATVMDRISKGFSDQEVRAIADWFALGKLP</sequence>
<dbReference type="InterPro" id="IPR036909">
    <property type="entry name" value="Cyt_c-like_dom_sf"/>
</dbReference>
<evidence type="ECO:0000256" key="4">
    <source>
        <dbReference type="PROSITE-ProRule" id="PRU00433"/>
    </source>
</evidence>
<dbReference type="InterPro" id="IPR009056">
    <property type="entry name" value="Cyt_c-like_dom"/>
</dbReference>
<dbReference type="PROSITE" id="PS51007">
    <property type="entry name" value="CYTC"/>
    <property type="match status" value="1"/>
</dbReference>
<accession>A0A4D7QU47</accession>
<dbReference type="Gene3D" id="1.10.760.10">
    <property type="entry name" value="Cytochrome c-like domain"/>
    <property type="match status" value="1"/>
</dbReference>
<evidence type="ECO:0000256" key="2">
    <source>
        <dbReference type="ARBA" id="ARBA00022723"/>
    </source>
</evidence>
<evidence type="ECO:0000256" key="3">
    <source>
        <dbReference type="ARBA" id="ARBA00023004"/>
    </source>
</evidence>
<dbReference type="EMBL" id="CP039865">
    <property type="protein sequence ID" value="QCK88844.1"/>
    <property type="molecule type" value="Genomic_DNA"/>
</dbReference>
<keyword evidence="2 4" id="KW-0479">Metal-binding</keyword>
<dbReference type="Proteomes" id="UP000298588">
    <property type="component" value="Chromosome"/>
</dbReference>
<dbReference type="AlphaFoldDB" id="A0A4D7QU47"/>
<dbReference type="OrthoDB" id="9808603at2"/>
<evidence type="ECO:0000313" key="6">
    <source>
        <dbReference type="EMBL" id="QCK88844.1"/>
    </source>
</evidence>
<dbReference type="KEGG" id="paqt:E8L99_17525"/>
<evidence type="ECO:0000313" key="7">
    <source>
        <dbReference type="Proteomes" id="UP000298588"/>
    </source>
</evidence>
<proteinExistence type="predicted"/>
<dbReference type="GO" id="GO:0020037">
    <property type="term" value="F:heme binding"/>
    <property type="evidence" value="ECO:0007669"/>
    <property type="project" value="InterPro"/>
</dbReference>
<dbReference type="SUPFAM" id="SSF46626">
    <property type="entry name" value="Cytochrome c"/>
    <property type="match status" value="1"/>
</dbReference>
<reference evidence="6 7" key="1">
    <citation type="submission" date="2019-04" db="EMBL/GenBank/DDBJ databases">
        <title>Phreatobacter aquaticus sp. nov.</title>
        <authorList>
            <person name="Choi A."/>
            <person name="Baek K."/>
        </authorList>
    </citation>
    <scope>NUCLEOTIDE SEQUENCE [LARGE SCALE GENOMIC DNA]</scope>
    <source>
        <strain evidence="6 7">NMCR1094</strain>
    </source>
</reference>
<dbReference type="GO" id="GO:0009055">
    <property type="term" value="F:electron transfer activity"/>
    <property type="evidence" value="ECO:0007669"/>
    <property type="project" value="InterPro"/>
</dbReference>
<keyword evidence="3 4" id="KW-0408">Iron</keyword>
<organism evidence="6 7">
    <name type="scientific">Phreatobacter aquaticus</name>
    <dbReference type="NCBI Taxonomy" id="2570229"/>
    <lineage>
        <taxon>Bacteria</taxon>
        <taxon>Pseudomonadati</taxon>
        <taxon>Pseudomonadota</taxon>
        <taxon>Alphaproteobacteria</taxon>
        <taxon>Hyphomicrobiales</taxon>
        <taxon>Phreatobacteraceae</taxon>
        <taxon>Phreatobacter</taxon>
    </lineage>
</organism>
<keyword evidence="1 4" id="KW-0349">Heme</keyword>
<feature type="domain" description="Cytochrome c" evidence="5">
    <location>
        <begin position="1"/>
        <end position="79"/>
    </location>
</feature>
<name>A0A4D7QU47_9HYPH</name>
<protein>
    <submittedName>
        <fullName evidence="6">Cytochrome C</fullName>
    </submittedName>
</protein>